<evidence type="ECO:0000313" key="2">
    <source>
        <dbReference type="Proteomes" id="UP000198723"/>
    </source>
</evidence>
<gene>
    <name evidence="1" type="ORF">GA0061105_11653</name>
</gene>
<dbReference type="AlphaFoldDB" id="A0A1C3YA50"/>
<protein>
    <submittedName>
        <fullName evidence="1">Uncharacterized protein</fullName>
    </submittedName>
</protein>
<dbReference type="GeneID" id="45961810"/>
<dbReference type="RefSeq" id="WP_158464442.1">
    <property type="nucleotide sequence ID" value="NZ_FMAJ01000016.1"/>
</dbReference>
<dbReference type="Proteomes" id="UP000198723">
    <property type="component" value="Unassembled WGS sequence"/>
</dbReference>
<organism evidence="1 2">
    <name type="scientific">Rhizobium aethiopicum</name>
    <dbReference type="NCBI Taxonomy" id="1138170"/>
    <lineage>
        <taxon>Bacteria</taxon>
        <taxon>Pseudomonadati</taxon>
        <taxon>Pseudomonadota</taxon>
        <taxon>Alphaproteobacteria</taxon>
        <taxon>Hyphomicrobiales</taxon>
        <taxon>Rhizobiaceae</taxon>
        <taxon>Rhizobium/Agrobacterium group</taxon>
        <taxon>Rhizobium</taxon>
    </lineage>
</organism>
<dbReference type="EMBL" id="FMAJ01000016">
    <property type="protein sequence ID" value="SCB61249.1"/>
    <property type="molecule type" value="Genomic_DNA"/>
</dbReference>
<proteinExistence type="predicted"/>
<reference evidence="1 2" key="1">
    <citation type="submission" date="2016-08" db="EMBL/GenBank/DDBJ databases">
        <authorList>
            <person name="Seilhamer J.J."/>
        </authorList>
    </citation>
    <scope>NUCLEOTIDE SEQUENCE [LARGE SCALE GENOMIC DNA]</scope>
    <source>
        <strain evidence="1 2">HBR26</strain>
    </source>
</reference>
<name>A0A1C3YA50_9HYPH</name>
<sequence>MSDALDFSEEPYFSPETTRKVLKLRNAVWGMCFDYLGECGHLGKSTDLLRMDQDLEYVVEKLVIYHLSPQEIEEAEAE</sequence>
<accession>A0A1C3YA50</accession>
<evidence type="ECO:0000313" key="1">
    <source>
        <dbReference type="EMBL" id="SCB61249.1"/>
    </source>
</evidence>